<dbReference type="RefSeq" id="WP_142941516.1">
    <property type="nucleotide sequence ID" value="NZ_VIKR01000002.1"/>
</dbReference>
<feature type="transmembrane region" description="Helical" evidence="11">
    <location>
        <begin position="169"/>
        <end position="187"/>
    </location>
</feature>
<evidence type="ECO:0000256" key="9">
    <source>
        <dbReference type="ARBA" id="ARBA00023049"/>
    </source>
</evidence>
<proteinExistence type="predicted"/>
<protein>
    <submittedName>
        <fullName evidence="13">M48 family metalloprotease</fullName>
    </submittedName>
</protein>
<dbReference type="Pfam" id="PF01435">
    <property type="entry name" value="Peptidase_M48"/>
    <property type="match status" value="1"/>
</dbReference>
<evidence type="ECO:0000313" key="14">
    <source>
        <dbReference type="Proteomes" id="UP000317839"/>
    </source>
</evidence>
<evidence type="ECO:0000256" key="8">
    <source>
        <dbReference type="ARBA" id="ARBA00022989"/>
    </source>
</evidence>
<sequence>MLFCLAVLLIIISLNLVVYFAFSWLAVEPIPLALWLKQPYWLFVTGGIVLVIAITSFVRSWQLKSTPDAVAKMVNATPISVHSKDPKEQQLINVVEEMSIASGTPMPKVFVMREEPAMNAFVAGLSTENIVLVVTQGLLENLSRQELQGVIAHEYSHVFHGDMQINVKLIGILAGILVIGQLGYFILRVGSSGRSSNSKGNALPVFAIGAGLFIIGYIGLFFGRLIKAAISRQREFLADASAVQYTRDRQGICGALHKIANNASGTLLANKKAEEMSHMCFGQAVKLSFKGLLATHPPIDERIKAIDPQFKYVPSAVERVDTHEESADAFSKTSAFSAFVSQQIGQPNNPKDKKSDVKIPKTHIMKSVGAISPKHLDVTHQLFNKTPNKLLNIARGNHESISNRDLIFALLLLEQESHSNAKLAKLFKDKDNFEAIQSLSQQLSSLSYSQHYLLLEVALSRFDELLDSEKQVFILELNTAIQHDGEVTLTEFMIYASCARRSLNLTKPNKQFSRFNLIANDIALFVSLLFRQSNFDEKTQVESFKKQMKIMGMPQAQFTVSDFQAQPIANALNRISNLHPLLKKDFLELCVDIVEQDGKINQKKYELIRLLGEYLGCPFPIFDAKLVA</sequence>
<feature type="domain" description="Peptidase M48" evidence="12">
    <location>
        <begin position="87"/>
        <end position="307"/>
    </location>
</feature>
<name>A0A545TCF4_9GAMM</name>
<keyword evidence="8 11" id="KW-1133">Transmembrane helix</keyword>
<evidence type="ECO:0000256" key="10">
    <source>
        <dbReference type="ARBA" id="ARBA00023136"/>
    </source>
</evidence>
<evidence type="ECO:0000259" key="12">
    <source>
        <dbReference type="Pfam" id="PF01435"/>
    </source>
</evidence>
<evidence type="ECO:0000256" key="7">
    <source>
        <dbReference type="ARBA" id="ARBA00022833"/>
    </source>
</evidence>
<gene>
    <name evidence="13" type="ORF">FLL45_08020</name>
</gene>
<evidence type="ECO:0000313" key="13">
    <source>
        <dbReference type="EMBL" id="TQV74898.1"/>
    </source>
</evidence>
<comment type="caution">
    <text evidence="13">The sequence shown here is derived from an EMBL/GenBank/DDBJ whole genome shotgun (WGS) entry which is preliminary data.</text>
</comment>
<reference evidence="13 14" key="1">
    <citation type="submission" date="2019-06" db="EMBL/GenBank/DDBJ databases">
        <title>Draft genome of Aliikangiella marina GYP-15.</title>
        <authorList>
            <person name="Wang G."/>
        </authorList>
    </citation>
    <scope>NUCLEOTIDE SEQUENCE [LARGE SCALE GENOMIC DNA]</scope>
    <source>
        <strain evidence="13 14">GYP-15</strain>
    </source>
</reference>
<keyword evidence="5" id="KW-0479">Metal-binding</keyword>
<dbReference type="AlphaFoldDB" id="A0A545TCF4"/>
<keyword evidence="2" id="KW-1003">Cell membrane</keyword>
<feature type="transmembrane region" description="Helical" evidence="11">
    <location>
        <begin position="39"/>
        <end position="58"/>
    </location>
</feature>
<feature type="transmembrane region" description="Helical" evidence="11">
    <location>
        <begin position="7"/>
        <end position="27"/>
    </location>
</feature>
<dbReference type="InterPro" id="IPR050083">
    <property type="entry name" value="HtpX_protease"/>
</dbReference>
<keyword evidence="3 13" id="KW-0645">Protease</keyword>
<dbReference type="PANTHER" id="PTHR43221">
    <property type="entry name" value="PROTEASE HTPX"/>
    <property type="match status" value="1"/>
</dbReference>
<evidence type="ECO:0000256" key="11">
    <source>
        <dbReference type="SAM" id="Phobius"/>
    </source>
</evidence>
<keyword evidence="6" id="KW-0378">Hydrolase</keyword>
<dbReference type="InterPro" id="IPR001915">
    <property type="entry name" value="Peptidase_M48"/>
</dbReference>
<accession>A0A545TCF4</accession>
<dbReference type="GO" id="GO:0046872">
    <property type="term" value="F:metal ion binding"/>
    <property type="evidence" value="ECO:0007669"/>
    <property type="project" value="UniProtKB-KW"/>
</dbReference>
<evidence type="ECO:0000256" key="5">
    <source>
        <dbReference type="ARBA" id="ARBA00022723"/>
    </source>
</evidence>
<keyword evidence="4 11" id="KW-0812">Transmembrane</keyword>
<feature type="transmembrane region" description="Helical" evidence="11">
    <location>
        <begin position="202"/>
        <end position="226"/>
    </location>
</feature>
<keyword evidence="14" id="KW-1185">Reference proteome</keyword>
<evidence type="ECO:0000256" key="1">
    <source>
        <dbReference type="ARBA" id="ARBA00001947"/>
    </source>
</evidence>
<evidence type="ECO:0000256" key="6">
    <source>
        <dbReference type="ARBA" id="ARBA00022801"/>
    </source>
</evidence>
<evidence type="ECO:0000256" key="2">
    <source>
        <dbReference type="ARBA" id="ARBA00022475"/>
    </source>
</evidence>
<keyword evidence="7" id="KW-0862">Zinc</keyword>
<keyword evidence="10 11" id="KW-0472">Membrane</keyword>
<dbReference type="Gene3D" id="3.30.2010.10">
    <property type="entry name" value="Metalloproteases ('zincins'), catalytic domain"/>
    <property type="match status" value="1"/>
</dbReference>
<dbReference type="GO" id="GO:0004222">
    <property type="term" value="F:metalloendopeptidase activity"/>
    <property type="evidence" value="ECO:0007669"/>
    <property type="project" value="InterPro"/>
</dbReference>
<dbReference type="OrthoDB" id="15218at2"/>
<evidence type="ECO:0000256" key="3">
    <source>
        <dbReference type="ARBA" id="ARBA00022670"/>
    </source>
</evidence>
<dbReference type="CDD" id="cd07340">
    <property type="entry name" value="M48B_Htpx_like"/>
    <property type="match status" value="1"/>
</dbReference>
<organism evidence="13 14">
    <name type="scientific">Aliikangiella marina</name>
    <dbReference type="NCBI Taxonomy" id="1712262"/>
    <lineage>
        <taxon>Bacteria</taxon>
        <taxon>Pseudomonadati</taxon>
        <taxon>Pseudomonadota</taxon>
        <taxon>Gammaproteobacteria</taxon>
        <taxon>Oceanospirillales</taxon>
        <taxon>Pleioneaceae</taxon>
        <taxon>Aliikangiella</taxon>
    </lineage>
</organism>
<keyword evidence="9 13" id="KW-0482">Metalloprotease</keyword>
<dbReference type="GO" id="GO:0006508">
    <property type="term" value="P:proteolysis"/>
    <property type="evidence" value="ECO:0007669"/>
    <property type="project" value="UniProtKB-KW"/>
</dbReference>
<dbReference type="Proteomes" id="UP000317839">
    <property type="component" value="Unassembled WGS sequence"/>
</dbReference>
<dbReference type="PANTHER" id="PTHR43221:SF2">
    <property type="entry name" value="PROTEASE HTPX HOMOLOG"/>
    <property type="match status" value="1"/>
</dbReference>
<dbReference type="EMBL" id="VIKR01000002">
    <property type="protein sequence ID" value="TQV74898.1"/>
    <property type="molecule type" value="Genomic_DNA"/>
</dbReference>
<evidence type="ECO:0000256" key="4">
    <source>
        <dbReference type="ARBA" id="ARBA00022692"/>
    </source>
</evidence>
<comment type="cofactor">
    <cofactor evidence="1">
        <name>Zn(2+)</name>
        <dbReference type="ChEBI" id="CHEBI:29105"/>
    </cofactor>
</comment>